<dbReference type="OrthoDB" id="9786495at2"/>
<dbReference type="Gene3D" id="1.10.3720.10">
    <property type="entry name" value="MetI-like"/>
    <property type="match status" value="1"/>
</dbReference>
<keyword evidence="10" id="KW-1185">Reference proteome</keyword>
<keyword evidence="5 7" id="KW-1133">Transmembrane helix</keyword>
<feature type="domain" description="ABC transmembrane type-1" evidence="8">
    <location>
        <begin position="53"/>
        <end position="233"/>
    </location>
</feature>
<dbReference type="CDD" id="cd06261">
    <property type="entry name" value="TM_PBP2"/>
    <property type="match status" value="1"/>
</dbReference>
<keyword evidence="2 7" id="KW-0813">Transport</keyword>
<dbReference type="PANTHER" id="PTHR30151:SF20">
    <property type="entry name" value="ABC TRANSPORTER PERMEASE PROTEIN HI_0355-RELATED"/>
    <property type="match status" value="1"/>
</dbReference>
<dbReference type="InterPro" id="IPR000515">
    <property type="entry name" value="MetI-like"/>
</dbReference>
<keyword evidence="6 7" id="KW-0472">Membrane</keyword>
<evidence type="ECO:0000256" key="2">
    <source>
        <dbReference type="ARBA" id="ARBA00022448"/>
    </source>
</evidence>
<feature type="transmembrane region" description="Helical" evidence="7">
    <location>
        <begin position="172"/>
        <end position="194"/>
    </location>
</feature>
<organism evidence="9 10">
    <name type="scientific">Phaeovulum vinaykumarii</name>
    <dbReference type="NCBI Taxonomy" id="407234"/>
    <lineage>
        <taxon>Bacteria</taxon>
        <taxon>Pseudomonadati</taxon>
        <taxon>Pseudomonadota</taxon>
        <taxon>Alphaproteobacteria</taxon>
        <taxon>Rhodobacterales</taxon>
        <taxon>Paracoccaceae</taxon>
        <taxon>Phaeovulum</taxon>
    </lineage>
</organism>
<comment type="subcellular location">
    <subcellularLocation>
        <location evidence="1 7">Cell membrane</location>
        <topology evidence="1 7">Multi-pass membrane protein</topology>
    </subcellularLocation>
</comment>
<proteinExistence type="inferred from homology"/>
<dbReference type="Proteomes" id="UP000186098">
    <property type="component" value="Unassembled WGS sequence"/>
</dbReference>
<name>A0A1N7LL18_9RHOB</name>
<evidence type="ECO:0000256" key="6">
    <source>
        <dbReference type="ARBA" id="ARBA00023136"/>
    </source>
</evidence>
<evidence type="ECO:0000256" key="5">
    <source>
        <dbReference type="ARBA" id="ARBA00022989"/>
    </source>
</evidence>
<dbReference type="EMBL" id="FTOM01000003">
    <property type="protein sequence ID" value="SIS74545.1"/>
    <property type="molecule type" value="Genomic_DNA"/>
</dbReference>
<comment type="similarity">
    <text evidence="7">Belongs to the binding-protein-dependent transport system permease family.</text>
</comment>
<keyword evidence="3" id="KW-1003">Cell membrane</keyword>
<protein>
    <submittedName>
        <fullName evidence="9">Putative hydroxymethylpyrimidine transport system permease protein</fullName>
    </submittedName>
</protein>
<feature type="transmembrane region" description="Helical" evidence="7">
    <location>
        <begin position="119"/>
        <end position="138"/>
    </location>
</feature>
<reference evidence="10" key="1">
    <citation type="submission" date="2017-01" db="EMBL/GenBank/DDBJ databases">
        <authorList>
            <person name="Varghese N."/>
            <person name="Submissions S."/>
        </authorList>
    </citation>
    <scope>NUCLEOTIDE SEQUENCE [LARGE SCALE GENOMIC DNA]</scope>
    <source>
        <strain evidence="10">DSM 18714</strain>
    </source>
</reference>
<sequence length="245" mass="25971">MIRVPPALIAAALGLGLWQGVVWLAAPPPFILPSPARVAHVGWENRSLLIEHAGVTLSEVLLGLSLGIVIGALAAIMLARSERLGSVIMPMLVLTQAVPVFALAPILTLWAGYGMVSKVLMAALIIFFPVLSAFHDGLTRMPPGLSDLSTVMNARPAQALLRLRIPHALPSLAVGVKMAFVYAPIGAVIGEWVGASRGLGYLMLLANGRAKTDLMFACLAVLAISTVALYRLASWCLDRLVWEDG</sequence>
<feature type="transmembrane region" description="Helical" evidence="7">
    <location>
        <begin position="91"/>
        <end position="113"/>
    </location>
</feature>
<dbReference type="GO" id="GO:0055085">
    <property type="term" value="P:transmembrane transport"/>
    <property type="evidence" value="ECO:0007669"/>
    <property type="project" value="InterPro"/>
</dbReference>
<feature type="transmembrane region" description="Helical" evidence="7">
    <location>
        <begin position="214"/>
        <end position="233"/>
    </location>
</feature>
<dbReference type="AlphaFoldDB" id="A0A1N7LL18"/>
<evidence type="ECO:0000259" key="8">
    <source>
        <dbReference type="PROSITE" id="PS50928"/>
    </source>
</evidence>
<gene>
    <name evidence="9" type="ORF">SAMN05421795_103192</name>
</gene>
<evidence type="ECO:0000256" key="1">
    <source>
        <dbReference type="ARBA" id="ARBA00004651"/>
    </source>
</evidence>
<evidence type="ECO:0000256" key="3">
    <source>
        <dbReference type="ARBA" id="ARBA00022475"/>
    </source>
</evidence>
<accession>A0A1N7LL18</accession>
<evidence type="ECO:0000256" key="7">
    <source>
        <dbReference type="RuleBase" id="RU363032"/>
    </source>
</evidence>
<dbReference type="PANTHER" id="PTHR30151">
    <property type="entry name" value="ALKANE SULFONATE ABC TRANSPORTER-RELATED, MEMBRANE SUBUNIT"/>
    <property type="match status" value="1"/>
</dbReference>
<feature type="transmembrane region" description="Helical" evidence="7">
    <location>
        <begin position="60"/>
        <end position="79"/>
    </location>
</feature>
<dbReference type="InterPro" id="IPR035906">
    <property type="entry name" value="MetI-like_sf"/>
</dbReference>
<dbReference type="Pfam" id="PF00528">
    <property type="entry name" value="BPD_transp_1"/>
    <property type="match status" value="1"/>
</dbReference>
<evidence type="ECO:0000256" key="4">
    <source>
        <dbReference type="ARBA" id="ARBA00022692"/>
    </source>
</evidence>
<dbReference type="GO" id="GO:0005886">
    <property type="term" value="C:plasma membrane"/>
    <property type="evidence" value="ECO:0007669"/>
    <property type="project" value="UniProtKB-SubCell"/>
</dbReference>
<evidence type="ECO:0000313" key="9">
    <source>
        <dbReference type="EMBL" id="SIS74545.1"/>
    </source>
</evidence>
<dbReference type="SUPFAM" id="SSF161098">
    <property type="entry name" value="MetI-like"/>
    <property type="match status" value="1"/>
</dbReference>
<dbReference type="PROSITE" id="PS50928">
    <property type="entry name" value="ABC_TM1"/>
    <property type="match status" value="1"/>
</dbReference>
<keyword evidence="4 7" id="KW-0812">Transmembrane</keyword>
<dbReference type="STRING" id="407234.SAMN05421795_103192"/>
<evidence type="ECO:0000313" key="10">
    <source>
        <dbReference type="Proteomes" id="UP000186098"/>
    </source>
</evidence>
<dbReference type="RefSeq" id="WP_076365298.1">
    <property type="nucleotide sequence ID" value="NZ_FTOM01000003.1"/>
</dbReference>